<organism evidence="1 2">
    <name type="scientific">Ataeniobius toweri</name>
    <dbReference type="NCBI Taxonomy" id="208326"/>
    <lineage>
        <taxon>Eukaryota</taxon>
        <taxon>Metazoa</taxon>
        <taxon>Chordata</taxon>
        <taxon>Craniata</taxon>
        <taxon>Vertebrata</taxon>
        <taxon>Euteleostomi</taxon>
        <taxon>Actinopterygii</taxon>
        <taxon>Neopterygii</taxon>
        <taxon>Teleostei</taxon>
        <taxon>Neoteleostei</taxon>
        <taxon>Acanthomorphata</taxon>
        <taxon>Ovalentaria</taxon>
        <taxon>Atherinomorphae</taxon>
        <taxon>Cyprinodontiformes</taxon>
        <taxon>Goodeidae</taxon>
        <taxon>Ataeniobius</taxon>
    </lineage>
</organism>
<proteinExistence type="predicted"/>
<dbReference type="Proteomes" id="UP001345963">
    <property type="component" value="Unassembled WGS sequence"/>
</dbReference>
<gene>
    <name evidence="1" type="ORF">ATANTOWER_019864</name>
</gene>
<sequence>MFFVKSRGNFNLSGNETLSPHLLRILAELCCHLPPPVRRRCHRCQGKQDSCLVRFKTSFNQSSKFSHRKCELVPCLIIHHHSLDPVWLVAVVGAFWSSGNCSQHLHCRSLNFCYLQPPCQTPGTNNAVPKALARMAHVNTRSLAKKPSS</sequence>
<comment type="caution">
    <text evidence="1">The sequence shown here is derived from an EMBL/GenBank/DDBJ whole genome shotgun (WGS) entry which is preliminary data.</text>
</comment>
<accession>A0ABU7CBT4</accession>
<reference evidence="1 2" key="1">
    <citation type="submission" date="2021-07" db="EMBL/GenBank/DDBJ databases">
        <authorList>
            <person name="Palmer J.M."/>
        </authorList>
    </citation>
    <scope>NUCLEOTIDE SEQUENCE [LARGE SCALE GENOMIC DNA]</scope>
    <source>
        <strain evidence="1 2">AT_MEX2019</strain>
        <tissue evidence="1">Muscle</tissue>
    </source>
</reference>
<keyword evidence="2" id="KW-1185">Reference proteome</keyword>
<protein>
    <submittedName>
        <fullName evidence="1">Uncharacterized protein</fullName>
    </submittedName>
</protein>
<name>A0ABU7CBT4_9TELE</name>
<dbReference type="EMBL" id="JAHUTI010082852">
    <property type="protein sequence ID" value="MED6259259.1"/>
    <property type="molecule type" value="Genomic_DNA"/>
</dbReference>
<evidence type="ECO:0000313" key="2">
    <source>
        <dbReference type="Proteomes" id="UP001345963"/>
    </source>
</evidence>
<evidence type="ECO:0000313" key="1">
    <source>
        <dbReference type="EMBL" id="MED6259259.1"/>
    </source>
</evidence>